<dbReference type="OrthoDB" id="3357461at2"/>
<dbReference type="Proteomes" id="UP000253094">
    <property type="component" value="Unassembled WGS sequence"/>
</dbReference>
<keyword evidence="9" id="KW-1185">Reference proteome</keyword>
<dbReference type="GO" id="GO:0005524">
    <property type="term" value="F:ATP binding"/>
    <property type="evidence" value="ECO:0007669"/>
    <property type="project" value="UniProtKB-KW"/>
</dbReference>
<evidence type="ECO:0000313" key="9">
    <source>
        <dbReference type="Proteomes" id="UP000253094"/>
    </source>
</evidence>
<name>A0A367ELW4_9ACTN</name>
<evidence type="ECO:0000313" key="8">
    <source>
        <dbReference type="EMBL" id="RCG19054.1"/>
    </source>
</evidence>
<keyword evidence="8" id="KW-0067">ATP-binding</keyword>
<dbReference type="InterPro" id="IPR036890">
    <property type="entry name" value="HATPase_C_sf"/>
</dbReference>
<dbReference type="EC" id="2.7.13.3" evidence="2"/>
<evidence type="ECO:0000256" key="1">
    <source>
        <dbReference type="ARBA" id="ARBA00000085"/>
    </source>
</evidence>
<feature type="region of interest" description="Disordered" evidence="6">
    <location>
        <begin position="341"/>
        <end position="416"/>
    </location>
</feature>
<dbReference type="GO" id="GO:0000160">
    <property type="term" value="P:phosphorelay signal transduction system"/>
    <property type="evidence" value="ECO:0007669"/>
    <property type="project" value="TreeGrafter"/>
</dbReference>
<dbReference type="EMBL" id="QOIL01000035">
    <property type="protein sequence ID" value="RCG19054.1"/>
    <property type="molecule type" value="Genomic_DNA"/>
</dbReference>
<dbReference type="PANTHER" id="PTHR45436:SF5">
    <property type="entry name" value="SENSOR HISTIDINE KINASE TRCS"/>
    <property type="match status" value="1"/>
</dbReference>
<proteinExistence type="predicted"/>
<keyword evidence="4" id="KW-0808">Transferase</keyword>
<dbReference type="RefSeq" id="WP_114033855.1">
    <property type="nucleotide sequence ID" value="NZ_QOIL01000035.1"/>
</dbReference>
<sequence>MTQQASAVVISLLIVVCLLLFMLLVRQWQISKRVRRRAALLEAGLHARDNELRYLVSDRLPRLMSTPEPARREPVPGLRDQRLLGTRFAGDIEEVMSVYASAAGRFRQQADHAVRDALGGIMGQVQALVGEQEVALRAMQHRHENPDVLHDLLTLDHLNARMGRKAQVVAVLCGKWVGRQRDASSLTDVVRGAISTIGDYSRVQYTENDDVAVAAPVVEAVVLSLAELLENATRRSEPNAPVRVSLLGAYNGLSITVEDAGIGMTDEELLVARELVAGVRPVDITRLGDPPRIGFPAIAALTRMYKFSAHLDGRSSSGGLRATIFVPSSLLTTPIERTRPDASRAAAVTPAVVNGSSGLPQRRRRASPLPAAAQLDDLQDPPRRAPEEMGDRLGAFQRGTRAGRRAGDESSDSYDR</sequence>
<dbReference type="InterPro" id="IPR050428">
    <property type="entry name" value="TCS_sensor_his_kinase"/>
</dbReference>
<dbReference type="Gene3D" id="3.30.565.10">
    <property type="entry name" value="Histidine kinase-like ATPase, C-terminal domain"/>
    <property type="match status" value="1"/>
</dbReference>
<keyword evidence="7" id="KW-1133">Transmembrane helix</keyword>
<comment type="caution">
    <text evidence="8">The sequence shown here is derived from an EMBL/GenBank/DDBJ whole genome shotgun (WGS) entry which is preliminary data.</text>
</comment>
<dbReference type="AlphaFoldDB" id="A0A367ELW4"/>
<evidence type="ECO:0000256" key="3">
    <source>
        <dbReference type="ARBA" id="ARBA00022553"/>
    </source>
</evidence>
<dbReference type="GO" id="GO:0004673">
    <property type="term" value="F:protein histidine kinase activity"/>
    <property type="evidence" value="ECO:0007669"/>
    <property type="project" value="UniProtKB-EC"/>
</dbReference>
<gene>
    <name evidence="8" type="ORF">DQ384_38660</name>
</gene>
<evidence type="ECO:0000256" key="5">
    <source>
        <dbReference type="ARBA" id="ARBA00022777"/>
    </source>
</evidence>
<feature type="compositionally biased region" description="Basic and acidic residues" evidence="6">
    <location>
        <begin position="380"/>
        <end position="391"/>
    </location>
</feature>
<protein>
    <recommendedName>
        <fullName evidence="2">histidine kinase</fullName>
        <ecNumber evidence="2">2.7.13.3</ecNumber>
    </recommendedName>
</protein>
<keyword evidence="3" id="KW-0597">Phosphoprotein</keyword>
<feature type="compositionally biased region" description="Basic and acidic residues" evidence="6">
    <location>
        <begin position="405"/>
        <end position="416"/>
    </location>
</feature>
<feature type="transmembrane region" description="Helical" evidence="7">
    <location>
        <begin position="6"/>
        <end position="25"/>
    </location>
</feature>
<accession>A0A367ELW4</accession>
<dbReference type="SUPFAM" id="SSF55874">
    <property type="entry name" value="ATPase domain of HSP90 chaperone/DNA topoisomerase II/histidine kinase"/>
    <property type="match status" value="1"/>
</dbReference>
<evidence type="ECO:0000256" key="4">
    <source>
        <dbReference type="ARBA" id="ARBA00022679"/>
    </source>
</evidence>
<evidence type="ECO:0000256" key="7">
    <source>
        <dbReference type="SAM" id="Phobius"/>
    </source>
</evidence>
<dbReference type="GO" id="GO:0005886">
    <property type="term" value="C:plasma membrane"/>
    <property type="evidence" value="ECO:0007669"/>
    <property type="project" value="TreeGrafter"/>
</dbReference>
<keyword evidence="7" id="KW-0472">Membrane</keyword>
<evidence type="ECO:0000256" key="6">
    <source>
        <dbReference type="SAM" id="MobiDB-lite"/>
    </source>
</evidence>
<dbReference type="PANTHER" id="PTHR45436">
    <property type="entry name" value="SENSOR HISTIDINE KINASE YKOH"/>
    <property type="match status" value="1"/>
</dbReference>
<organism evidence="8 9">
    <name type="scientific">Sphaerisporangium album</name>
    <dbReference type="NCBI Taxonomy" id="509200"/>
    <lineage>
        <taxon>Bacteria</taxon>
        <taxon>Bacillati</taxon>
        <taxon>Actinomycetota</taxon>
        <taxon>Actinomycetes</taxon>
        <taxon>Streptosporangiales</taxon>
        <taxon>Streptosporangiaceae</taxon>
        <taxon>Sphaerisporangium</taxon>
    </lineage>
</organism>
<keyword evidence="7" id="KW-0812">Transmembrane</keyword>
<evidence type="ECO:0000256" key="2">
    <source>
        <dbReference type="ARBA" id="ARBA00012438"/>
    </source>
</evidence>
<keyword evidence="5" id="KW-0418">Kinase</keyword>
<reference evidence="8 9" key="1">
    <citation type="submission" date="2018-06" db="EMBL/GenBank/DDBJ databases">
        <title>Sphaerisporangium craniellae sp. nov., isolated from a marine sponge in the South China Sea.</title>
        <authorList>
            <person name="Li L."/>
        </authorList>
    </citation>
    <scope>NUCLEOTIDE SEQUENCE [LARGE SCALE GENOMIC DNA]</scope>
    <source>
        <strain evidence="8 9">CCTCC AA 208026</strain>
    </source>
</reference>
<comment type="catalytic activity">
    <reaction evidence="1">
        <text>ATP + protein L-histidine = ADP + protein N-phospho-L-histidine.</text>
        <dbReference type="EC" id="2.7.13.3"/>
    </reaction>
</comment>
<keyword evidence="8" id="KW-0547">Nucleotide-binding</keyword>